<feature type="compositionally biased region" description="Low complexity" evidence="9">
    <location>
        <begin position="1590"/>
        <end position="1602"/>
    </location>
</feature>
<dbReference type="Gene3D" id="3.30.70.330">
    <property type="match status" value="1"/>
</dbReference>
<dbReference type="InterPro" id="IPR012677">
    <property type="entry name" value="Nucleotide-bd_a/b_plait_sf"/>
</dbReference>
<accession>A0A182V6X6</accession>
<evidence type="ECO:0000256" key="1">
    <source>
        <dbReference type="ARBA" id="ARBA00004123"/>
    </source>
</evidence>
<feature type="compositionally biased region" description="Low complexity" evidence="9">
    <location>
        <begin position="1558"/>
        <end position="1570"/>
    </location>
</feature>
<keyword evidence="3 8" id="KW-0694">RNA-binding</keyword>
<feature type="compositionally biased region" description="Polar residues" evidence="9">
    <location>
        <begin position="880"/>
        <end position="889"/>
    </location>
</feature>
<feature type="compositionally biased region" description="Basic and acidic residues" evidence="9">
    <location>
        <begin position="166"/>
        <end position="177"/>
    </location>
</feature>
<keyword evidence="12" id="KW-1185">Reference proteome</keyword>
<proteinExistence type="predicted"/>
<evidence type="ECO:0000256" key="9">
    <source>
        <dbReference type="SAM" id="MobiDB-lite"/>
    </source>
</evidence>
<dbReference type="VEuPathDB" id="VectorBase:AMEM21_002243"/>
<evidence type="ECO:0000256" key="4">
    <source>
        <dbReference type="ARBA" id="ARBA00023015"/>
    </source>
</evidence>
<feature type="compositionally biased region" description="Basic and acidic residues" evidence="9">
    <location>
        <begin position="890"/>
        <end position="899"/>
    </location>
</feature>
<evidence type="ECO:0000256" key="5">
    <source>
        <dbReference type="ARBA" id="ARBA00023159"/>
    </source>
</evidence>
<keyword evidence="2" id="KW-0597">Phosphoprotein</keyword>
<reference evidence="11" key="1">
    <citation type="submission" date="2020-05" db="UniProtKB">
        <authorList>
            <consortium name="EnsemblMetazoa"/>
        </authorList>
    </citation>
    <scope>IDENTIFICATION</scope>
    <source>
        <strain evidence="11">MAF</strain>
    </source>
</reference>
<evidence type="ECO:0000256" key="6">
    <source>
        <dbReference type="ARBA" id="ARBA00023163"/>
    </source>
</evidence>
<keyword evidence="7" id="KW-0539">Nucleus</keyword>
<feature type="compositionally biased region" description="Acidic residues" evidence="9">
    <location>
        <begin position="553"/>
        <end position="564"/>
    </location>
</feature>
<feature type="compositionally biased region" description="Acidic residues" evidence="9">
    <location>
        <begin position="178"/>
        <end position="192"/>
    </location>
</feature>
<dbReference type="InterPro" id="IPR035979">
    <property type="entry name" value="RBD_domain_sf"/>
</dbReference>
<evidence type="ECO:0000259" key="10">
    <source>
        <dbReference type="PROSITE" id="PS50102"/>
    </source>
</evidence>
<dbReference type="InterPro" id="IPR034605">
    <property type="entry name" value="PGC-1"/>
</dbReference>
<dbReference type="VEuPathDB" id="VectorBase:AMEM009888"/>
<dbReference type="GO" id="GO:0003723">
    <property type="term" value="F:RNA binding"/>
    <property type="evidence" value="ECO:0007669"/>
    <property type="project" value="UniProtKB-UniRule"/>
</dbReference>
<feature type="compositionally biased region" description="Low complexity" evidence="9">
    <location>
        <begin position="241"/>
        <end position="276"/>
    </location>
</feature>
<feature type="region of interest" description="Disordered" evidence="9">
    <location>
        <begin position="234"/>
        <end position="390"/>
    </location>
</feature>
<keyword evidence="6" id="KW-0804">Transcription</keyword>
<feature type="compositionally biased region" description="Polar residues" evidence="9">
    <location>
        <begin position="1049"/>
        <end position="1059"/>
    </location>
</feature>
<feature type="compositionally biased region" description="Low complexity" evidence="9">
    <location>
        <begin position="1612"/>
        <end position="1646"/>
    </location>
</feature>
<feature type="compositionally biased region" description="Polar residues" evidence="9">
    <location>
        <begin position="195"/>
        <end position="211"/>
    </location>
</feature>
<evidence type="ECO:0000256" key="3">
    <source>
        <dbReference type="ARBA" id="ARBA00022884"/>
    </source>
</evidence>
<dbReference type="SMART" id="SM00360">
    <property type="entry name" value="RRM"/>
    <property type="match status" value="1"/>
</dbReference>
<dbReference type="Proteomes" id="UP000075903">
    <property type="component" value="Unassembled WGS sequence"/>
</dbReference>
<feature type="compositionally biased region" description="Low complexity" evidence="9">
    <location>
        <begin position="367"/>
        <end position="379"/>
    </location>
</feature>
<dbReference type="InterPro" id="IPR000504">
    <property type="entry name" value="RRM_dom"/>
</dbReference>
<feature type="region of interest" description="Disordered" evidence="9">
    <location>
        <begin position="1076"/>
        <end position="1099"/>
    </location>
</feature>
<feature type="compositionally biased region" description="Basic and acidic residues" evidence="9">
    <location>
        <begin position="571"/>
        <end position="581"/>
    </location>
</feature>
<feature type="region of interest" description="Disordered" evidence="9">
    <location>
        <begin position="147"/>
        <end position="212"/>
    </location>
</feature>
<sequence length="1891" mass="204413">MINLSTSTAAHAYACRTTGSGMVVGRDVSNSRSSRSLCHTVGTTDGVSTDSVIGTGSGLDMLGPGYANINGFRNNRFQYEIPTVGQHYGNAFHLAEDDEEVADLFIEHHHLTETDVQTIMEEHIAEDDDDEEDVEMSTAVEVISIDPNCDYDTDEEDDENDEEDQYENRIHVQKVQDNEIEEDEEENEEETQEIGTNVFTQSRSSALSDAQSEAECDGHVNALHCQIMEETIVTSDRSRSRSCSNTDASSSSTSSSSRDSSTSSTYSNANIANSNNPTICSNQSTVKPDKPETISQNQKDSYHSYKDIYEDEDDDDDEEDDEEDDDPDLDFSPTKNTLWELPAKLLQDKSGSKKSKTKPPGRRKRCSSSQRQSFSMPQSPVGAGTLNNGGAVAGLLPTSLSFDDLDSLVCDLSPTKILPVGRVSNNELEGGDEEDLLDDQLVDPENFDLTAYITGDDSTSCDTNSGRFTACESKATTKRGVEGTQRNVTQLKSPPKRSLPKSRGKELKVLRQLMLPEERSPVQATNANGKKNEAVSNGKRDSATKAVRKLTMDGEESSEAEEEDIAQRNSQRPDKREELSGMRRGRKRKAADDTDKDPTWNPNGGSSKSKTEVKQSIHKQAITNNVVGGEDAVAASNVPTGSSKVAGTRTNQCTSSSEEGDTSVSKPSSMVTKGVKFGQVIKTESSAARLLPVSLSKKSLTNTPQKDSAVKTMARDQQAQTNNVHRKKTNVKLDHDYCSPKRHGTSGSNIPGTLGAIGGQPRKTIEIPFLMPMKEQLKQERKLQKEKKLVEQSVPARKHPSQLGVVSTSSDNNGKDKQTQPHHRSCNGKDSVILTNSVQQIASPDGIPPLSNGGEHLLSAVNAKRTDVDKTCVNRIVTGGSDSSGANETSHPDESAGEVKKFAIPNTTSGGGGVGGVKRQISLLKVNQPTAALAKPAVCGAASHVSASSQVKIGDTTISGSISAALDGATNRAVEGGSVKKETLVIPEPTTPEVEVSNKTSEVVVRKKLNLQEYKKRREHPASVVLEGAPKVNDSIQRPPVRSDRHNDSVVNSTSGYSNSTLPVSNAVSVLAKPEPTVAKPDQPLPTQRSKPTVAASEPLDPISAAKMKALRMQQLKKEAAIKSNEAKLSQKTIPLMPIVPLAQITSLEFDEHGNPLPLNEAKAGKPGAGTAGHHDALKLHPDYEEIIIVSIGCNTALTISPAEKGADALVHAPQCNFEDGGQQQQHQQAHNNPHALCSSNKEASRLLNISDTIKRCCPSVDTMPGNSLIASIQEVVIKKSNICSSNHANGAGGGVNATTSSQTVLVGDEASVAERAVTLKAESMSVGAACNDTDGGRTHEQQQQQYLLHQSSPYVGVSPPSSFSPGKPERAHISNTRNGEYLVYSPSQQSRSSKTNVDETKTMRSSPVTMAAQTTATDNAAAVVVEHGEDKVIMHLRKDRVRTQRVDAATQTEPSGRFPPLCKLAPLKVVSAGGGGDNKKVSVATHREQKRTERRSYRRHRRRNRSESPSDADSDATDRPPCSRSKSHQDRHRAWDRHSRSRSRSRSRHRSSRRRSSCSSGSRSRSRSGYSARVHPNHHSQHQPTSIAGSSGSGCNNGSRYSRSRRKSRTCSRSSSSTSSSRYGSRGRRSLSSSSSCSSMSSSDASDGDFSRRGGDGGHGGGASRSSRSRSRSPRSRSRSGMRSRTPDRQRYHPRDHANQRRAISPERNIVYVGRLESTTRKEDLQQKFQPYGKIVKITLHMKANGSRYGFVTFEKPQHAYDAIDARGTDPNLRNYDVSFGGRRAFCRTQYADLDGELSNDHDHQMPYVTLDGALLLPARGPLPYSVPAMCHKEPTYGGGGGGGGGGGIGGIGSGGGAGESFDDLLKKFKKEISRPASRYVWKIFSIELT</sequence>
<dbReference type="GO" id="GO:0045944">
    <property type="term" value="P:positive regulation of transcription by RNA polymerase II"/>
    <property type="evidence" value="ECO:0007669"/>
    <property type="project" value="TreeGrafter"/>
</dbReference>
<evidence type="ECO:0000256" key="2">
    <source>
        <dbReference type="ARBA" id="ARBA00022553"/>
    </source>
</evidence>
<feature type="compositionally biased region" description="Basic and acidic residues" evidence="9">
    <location>
        <begin position="1686"/>
        <end position="1700"/>
    </location>
</feature>
<feature type="region of interest" description="Disordered" evidence="9">
    <location>
        <begin position="479"/>
        <end position="617"/>
    </location>
</feature>
<feature type="compositionally biased region" description="Basic residues" evidence="9">
    <location>
        <begin position="1540"/>
        <end position="1557"/>
    </location>
</feature>
<feature type="region of interest" description="Disordered" evidence="9">
    <location>
        <begin position="1356"/>
        <end position="1411"/>
    </location>
</feature>
<feature type="compositionally biased region" description="Basic and acidic residues" evidence="9">
    <location>
        <begin position="779"/>
        <end position="790"/>
    </location>
</feature>
<dbReference type="PANTHER" id="PTHR15528:SF11">
    <property type="entry name" value="FI18188P1"/>
    <property type="match status" value="1"/>
</dbReference>
<dbReference type="Pfam" id="PF00076">
    <property type="entry name" value="RRM_1"/>
    <property type="match status" value="1"/>
</dbReference>
<keyword evidence="5" id="KW-0010">Activator</keyword>
<protein>
    <recommendedName>
        <fullName evidence="10">RRM domain-containing protein</fullName>
    </recommendedName>
</protein>
<name>A0A182V6X6_ANOME</name>
<evidence type="ECO:0000256" key="8">
    <source>
        <dbReference type="PROSITE-ProRule" id="PRU00176"/>
    </source>
</evidence>
<feature type="region of interest" description="Disordered" evidence="9">
    <location>
        <begin position="779"/>
        <end position="829"/>
    </location>
</feature>
<feature type="compositionally biased region" description="Polar residues" evidence="9">
    <location>
        <begin position="637"/>
        <end position="669"/>
    </location>
</feature>
<evidence type="ECO:0000313" key="11">
    <source>
        <dbReference type="EnsemblMetazoa" id="AMEM009888-PA"/>
    </source>
</evidence>
<keyword evidence="4" id="KW-0805">Transcription regulation</keyword>
<feature type="region of interest" description="Disordered" evidence="9">
    <location>
        <begin position="1031"/>
        <end position="1059"/>
    </location>
</feature>
<comment type="subcellular location">
    <subcellularLocation>
        <location evidence="1">Nucleus</location>
    </subcellularLocation>
</comment>
<dbReference type="GO" id="GO:0005634">
    <property type="term" value="C:nucleus"/>
    <property type="evidence" value="ECO:0007669"/>
    <property type="project" value="UniProtKB-SubCell"/>
</dbReference>
<feature type="compositionally biased region" description="Acidic residues" evidence="9">
    <location>
        <begin position="309"/>
        <end position="329"/>
    </location>
</feature>
<feature type="compositionally biased region" description="Basic and acidic residues" evidence="9">
    <location>
        <begin position="1478"/>
        <end position="1496"/>
    </location>
</feature>
<feature type="region of interest" description="Disordered" evidence="9">
    <location>
        <begin position="634"/>
        <end position="669"/>
    </location>
</feature>
<evidence type="ECO:0000313" key="12">
    <source>
        <dbReference type="Proteomes" id="UP000075903"/>
    </source>
</evidence>
<feature type="region of interest" description="Disordered" evidence="9">
    <location>
        <begin position="877"/>
        <end position="899"/>
    </location>
</feature>
<dbReference type="EnsemblMetazoa" id="AMEM009888-RA">
    <property type="protein sequence ID" value="AMEM009888-PA"/>
    <property type="gene ID" value="AMEM009888"/>
</dbReference>
<feature type="compositionally biased region" description="Polar residues" evidence="9">
    <location>
        <begin position="1386"/>
        <end position="1396"/>
    </location>
</feature>
<dbReference type="SUPFAM" id="SSF54928">
    <property type="entry name" value="RNA-binding domain, RBD"/>
    <property type="match status" value="1"/>
</dbReference>
<feature type="domain" description="RRM" evidence="10">
    <location>
        <begin position="1710"/>
        <end position="1785"/>
    </location>
</feature>
<organism evidence="11 12">
    <name type="scientific">Anopheles merus</name>
    <name type="common">Mosquito</name>
    <dbReference type="NCBI Taxonomy" id="30066"/>
    <lineage>
        <taxon>Eukaryota</taxon>
        <taxon>Metazoa</taxon>
        <taxon>Ecdysozoa</taxon>
        <taxon>Arthropoda</taxon>
        <taxon>Hexapoda</taxon>
        <taxon>Insecta</taxon>
        <taxon>Pterygota</taxon>
        <taxon>Neoptera</taxon>
        <taxon>Endopterygota</taxon>
        <taxon>Diptera</taxon>
        <taxon>Nematocera</taxon>
        <taxon>Culicoidea</taxon>
        <taxon>Culicidae</taxon>
        <taxon>Anophelinae</taxon>
        <taxon>Anopheles</taxon>
    </lineage>
</organism>
<feature type="region of interest" description="Disordered" evidence="9">
    <location>
        <begin position="1471"/>
        <end position="1707"/>
    </location>
</feature>
<feature type="compositionally biased region" description="Basic residues" evidence="9">
    <location>
        <begin position="1668"/>
        <end position="1683"/>
    </location>
</feature>
<dbReference type="STRING" id="30066.A0A182V6X6"/>
<feature type="region of interest" description="Disordered" evidence="9">
    <location>
        <begin position="1443"/>
        <end position="1462"/>
    </location>
</feature>
<feature type="compositionally biased region" description="Low complexity" evidence="9">
    <location>
        <begin position="1356"/>
        <end position="1367"/>
    </location>
</feature>
<evidence type="ECO:0000256" key="7">
    <source>
        <dbReference type="ARBA" id="ARBA00023242"/>
    </source>
</evidence>
<dbReference type="PROSITE" id="PS50102">
    <property type="entry name" value="RRM"/>
    <property type="match status" value="1"/>
</dbReference>
<feature type="compositionally biased region" description="Polar residues" evidence="9">
    <location>
        <begin position="277"/>
        <end position="286"/>
    </location>
</feature>
<feature type="compositionally biased region" description="Acidic residues" evidence="9">
    <location>
        <begin position="149"/>
        <end position="165"/>
    </location>
</feature>
<feature type="compositionally biased region" description="Basic residues" evidence="9">
    <location>
        <begin position="352"/>
        <end position="366"/>
    </location>
</feature>
<feature type="compositionally biased region" description="Basic and acidic residues" evidence="9">
    <location>
        <begin position="530"/>
        <end position="543"/>
    </location>
</feature>
<dbReference type="PANTHER" id="PTHR15528">
    <property type="entry name" value="PEROXISOME PROLIFERATOR ACTIVATED RECEPTOR GAMMA COACTIVATOR 1 PGC-1 -RELATED"/>
    <property type="match status" value="1"/>
</dbReference>
<feature type="region of interest" description="Disordered" evidence="9">
    <location>
        <begin position="735"/>
        <end position="759"/>
    </location>
</feature>
<dbReference type="GO" id="GO:0003712">
    <property type="term" value="F:transcription coregulator activity"/>
    <property type="evidence" value="ECO:0007669"/>
    <property type="project" value="InterPro"/>
</dbReference>